<feature type="transmembrane region" description="Helical" evidence="9">
    <location>
        <begin position="189"/>
        <end position="210"/>
    </location>
</feature>
<dbReference type="SUPFAM" id="SSF81345">
    <property type="entry name" value="ABC transporter involved in vitamin B12 uptake, BtuC"/>
    <property type="match status" value="1"/>
</dbReference>
<protein>
    <submittedName>
        <fullName evidence="10">Iron complex transport system permease protein</fullName>
    </submittedName>
</protein>
<dbReference type="PANTHER" id="PTHR30472:SF25">
    <property type="entry name" value="ABC TRANSPORTER PERMEASE PROTEIN MJ0876-RELATED"/>
    <property type="match status" value="1"/>
</dbReference>
<evidence type="ECO:0000256" key="7">
    <source>
        <dbReference type="ARBA" id="ARBA00023136"/>
    </source>
</evidence>
<feature type="transmembrane region" description="Helical" evidence="9">
    <location>
        <begin position="159"/>
        <end position="177"/>
    </location>
</feature>
<dbReference type="CDD" id="cd06550">
    <property type="entry name" value="TM_ABC_iron-siderophores_like"/>
    <property type="match status" value="1"/>
</dbReference>
<keyword evidence="5 9" id="KW-0812">Transmembrane</keyword>
<keyword evidence="11" id="KW-1185">Reference proteome</keyword>
<evidence type="ECO:0000256" key="8">
    <source>
        <dbReference type="SAM" id="MobiDB-lite"/>
    </source>
</evidence>
<dbReference type="AlphaFoldDB" id="A0A2M9C4P1"/>
<dbReference type="PANTHER" id="PTHR30472">
    <property type="entry name" value="FERRIC ENTEROBACTIN TRANSPORT SYSTEM PERMEASE PROTEIN"/>
    <property type="match status" value="1"/>
</dbReference>
<feature type="transmembrane region" description="Helical" evidence="9">
    <location>
        <begin position="132"/>
        <end position="153"/>
    </location>
</feature>
<name>A0A2M9C4P1_9MICO</name>
<evidence type="ECO:0000256" key="4">
    <source>
        <dbReference type="ARBA" id="ARBA00022475"/>
    </source>
</evidence>
<evidence type="ECO:0000256" key="1">
    <source>
        <dbReference type="ARBA" id="ARBA00004651"/>
    </source>
</evidence>
<proteinExistence type="inferred from homology"/>
<dbReference type="GO" id="GO:0022857">
    <property type="term" value="F:transmembrane transporter activity"/>
    <property type="evidence" value="ECO:0007669"/>
    <property type="project" value="InterPro"/>
</dbReference>
<feature type="transmembrane region" description="Helical" evidence="9">
    <location>
        <begin position="275"/>
        <end position="305"/>
    </location>
</feature>
<feature type="transmembrane region" description="Helical" evidence="9">
    <location>
        <begin position="317"/>
        <end position="339"/>
    </location>
</feature>
<evidence type="ECO:0000256" key="3">
    <source>
        <dbReference type="ARBA" id="ARBA00022448"/>
    </source>
</evidence>
<feature type="transmembrane region" description="Helical" evidence="9">
    <location>
        <begin position="346"/>
        <end position="366"/>
    </location>
</feature>
<sequence length="377" mass="38995">MTTAQDAAASRTPSEAQLDAGPDANADPLPKRVGTRRRALLFTGLAVALVIVSLLAAGIGQLTIAPEEVLGSITQKLGITIWPAPSHPNGDSALWNIRFPRVVMAILVGAALAAAGMIMQAIFGNPLAEPSVVGVSSGAALGASATIVFGWAFFGEWTIAIAAFATGLLVTLLVYSVSRANGKTEVVTLVLTGIAVNAVTGAGLALLTFLGDTQSREAIVFWQLGSLNGSRWQDVWVVLPIAIVGIAVGLALSRRLDLLSLGEKAARHLGVNVEGLRVLAIVLVALLVGGAVAFCGIIAFVGLVIPHLMRMIIGPAHLPLLIASTLGGSLLLVTADLVARTAIPMADLPIGLLTSLVGGPFFFWLLRRTRRRAGGWG</sequence>
<feature type="region of interest" description="Disordered" evidence="8">
    <location>
        <begin position="1"/>
        <end position="30"/>
    </location>
</feature>
<dbReference type="Gene3D" id="1.10.3470.10">
    <property type="entry name" value="ABC transporter involved in vitamin B12 uptake, BtuC"/>
    <property type="match status" value="1"/>
</dbReference>
<dbReference type="GO" id="GO:0005886">
    <property type="term" value="C:plasma membrane"/>
    <property type="evidence" value="ECO:0007669"/>
    <property type="project" value="UniProtKB-SubCell"/>
</dbReference>
<evidence type="ECO:0000313" key="11">
    <source>
        <dbReference type="Proteomes" id="UP000230161"/>
    </source>
</evidence>
<keyword evidence="7 9" id="KW-0472">Membrane</keyword>
<accession>A0A2M9C4P1</accession>
<comment type="subcellular location">
    <subcellularLocation>
        <location evidence="1">Cell membrane</location>
        <topology evidence="1">Multi-pass membrane protein</topology>
    </subcellularLocation>
</comment>
<dbReference type="InterPro" id="IPR037294">
    <property type="entry name" value="ABC_BtuC-like"/>
</dbReference>
<evidence type="ECO:0000256" key="9">
    <source>
        <dbReference type="SAM" id="Phobius"/>
    </source>
</evidence>
<evidence type="ECO:0000256" key="5">
    <source>
        <dbReference type="ARBA" id="ARBA00022692"/>
    </source>
</evidence>
<dbReference type="InterPro" id="IPR000522">
    <property type="entry name" value="ABC_transptr_permease_BtuC"/>
</dbReference>
<gene>
    <name evidence="10" type="ORF">CLV54_0519</name>
</gene>
<comment type="similarity">
    <text evidence="2">Belongs to the binding-protein-dependent transport system permease family. FecCD subfamily.</text>
</comment>
<evidence type="ECO:0000256" key="6">
    <source>
        <dbReference type="ARBA" id="ARBA00022989"/>
    </source>
</evidence>
<keyword evidence="6 9" id="KW-1133">Transmembrane helix</keyword>
<keyword evidence="4" id="KW-1003">Cell membrane</keyword>
<feature type="transmembrane region" description="Helical" evidence="9">
    <location>
        <begin position="39"/>
        <end position="60"/>
    </location>
</feature>
<feature type="compositionally biased region" description="Polar residues" evidence="8">
    <location>
        <begin position="1"/>
        <end position="15"/>
    </location>
</feature>
<dbReference type="EMBL" id="PGFB01000001">
    <property type="protein sequence ID" value="PJJ65486.1"/>
    <property type="molecule type" value="Genomic_DNA"/>
</dbReference>
<dbReference type="Proteomes" id="UP000230161">
    <property type="component" value="Unassembled WGS sequence"/>
</dbReference>
<reference evidence="10 11" key="1">
    <citation type="submission" date="2017-11" db="EMBL/GenBank/DDBJ databases">
        <title>Genomic Encyclopedia of Archaeal and Bacterial Type Strains, Phase II (KMG-II): From Individual Species to Whole Genera.</title>
        <authorList>
            <person name="Goeker M."/>
        </authorList>
    </citation>
    <scope>NUCLEOTIDE SEQUENCE [LARGE SCALE GENOMIC DNA]</scope>
    <source>
        <strain evidence="10 11">DSM 25625</strain>
    </source>
</reference>
<dbReference type="GO" id="GO:0033214">
    <property type="term" value="P:siderophore-iron import into cell"/>
    <property type="evidence" value="ECO:0007669"/>
    <property type="project" value="TreeGrafter"/>
</dbReference>
<organism evidence="10 11">
    <name type="scientific">Compostimonas suwonensis</name>
    <dbReference type="NCBI Taxonomy" id="1048394"/>
    <lineage>
        <taxon>Bacteria</taxon>
        <taxon>Bacillati</taxon>
        <taxon>Actinomycetota</taxon>
        <taxon>Actinomycetes</taxon>
        <taxon>Micrococcales</taxon>
        <taxon>Microbacteriaceae</taxon>
        <taxon>Compostimonas</taxon>
    </lineage>
</organism>
<feature type="transmembrane region" description="Helical" evidence="9">
    <location>
        <begin position="102"/>
        <end position="123"/>
    </location>
</feature>
<comment type="caution">
    <text evidence="10">The sequence shown here is derived from an EMBL/GenBank/DDBJ whole genome shotgun (WGS) entry which is preliminary data.</text>
</comment>
<keyword evidence="3" id="KW-0813">Transport</keyword>
<evidence type="ECO:0000313" key="10">
    <source>
        <dbReference type="EMBL" id="PJJ65486.1"/>
    </source>
</evidence>
<evidence type="ECO:0000256" key="2">
    <source>
        <dbReference type="ARBA" id="ARBA00007935"/>
    </source>
</evidence>
<dbReference type="Pfam" id="PF01032">
    <property type="entry name" value="FecCD"/>
    <property type="match status" value="1"/>
</dbReference>
<dbReference type="FunFam" id="1.10.3470.10:FF:000001">
    <property type="entry name" value="Vitamin B12 ABC transporter permease BtuC"/>
    <property type="match status" value="1"/>
</dbReference>